<protein>
    <submittedName>
        <fullName evidence="2">Uncharacterized protein</fullName>
    </submittedName>
</protein>
<evidence type="ECO:0000256" key="1">
    <source>
        <dbReference type="SAM" id="Phobius"/>
    </source>
</evidence>
<organism evidence="2">
    <name type="scientific">marine metagenome</name>
    <dbReference type="NCBI Taxonomy" id="408172"/>
    <lineage>
        <taxon>unclassified sequences</taxon>
        <taxon>metagenomes</taxon>
        <taxon>ecological metagenomes</taxon>
    </lineage>
</organism>
<dbReference type="EMBL" id="UINC01019045">
    <property type="protein sequence ID" value="SVA80449.1"/>
    <property type="molecule type" value="Genomic_DNA"/>
</dbReference>
<name>A0A381YTZ8_9ZZZZ</name>
<keyword evidence="1" id="KW-0472">Membrane</keyword>
<reference evidence="2" key="1">
    <citation type="submission" date="2018-05" db="EMBL/GenBank/DDBJ databases">
        <authorList>
            <person name="Lanie J.A."/>
            <person name="Ng W.-L."/>
            <person name="Kazmierczak K.M."/>
            <person name="Andrzejewski T.M."/>
            <person name="Davidsen T.M."/>
            <person name="Wayne K.J."/>
            <person name="Tettelin H."/>
            <person name="Glass J.I."/>
            <person name="Rusch D."/>
            <person name="Podicherti R."/>
            <person name="Tsui H.-C.T."/>
            <person name="Winkler M.E."/>
        </authorList>
    </citation>
    <scope>NUCLEOTIDE SEQUENCE</scope>
</reference>
<evidence type="ECO:0000313" key="2">
    <source>
        <dbReference type="EMBL" id="SVA80449.1"/>
    </source>
</evidence>
<feature type="transmembrane region" description="Helical" evidence="1">
    <location>
        <begin position="21"/>
        <end position="40"/>
    </location>
</feature>
<keyword evidence="1" id="KW-1133">Transmembrane helix</keyword>
<keyword evidence="1" id="KW-0812">Transmembrane</keyword>
<sequence length="177" mass="20452">MAPLFILWENKMINNGGTLKIILTSLICLVISTCAGTGGLTKPNRHMVVVGDGSYYNFQNSAEKILNRYHYTVYRREEYGPRLYIETQWKDHKPLDDEFDLGISHVQTRLIIEARPKMRDQSSNRAMNTVKFSGEVLVRLGPMSDWEELVMTPSRKKYFKQCADDLKVDLRGSIQKF</sequence>
<gene>
    <name evidence="2" type="ORF">METZ01_LOCUS133303</name>
</gene>
<proteinExistence type="predicted"/>
<dbReference type="AlphaFoldDB" id="A0A381YTZ8"/>
<accession>A0A381YTZ8</accession>